<evidence type="ECO:0000313" key="3">
    <source>
        <dbReference type="Proteomes" id="UP001497497"/>
    </source>
</evidence>
<feature type="non-terminal residue" evidence="2">
    <location>
        <position position="1"/>
    </location>
</feature>
<accession>A0AAV2ICY9</accession>
<dbReference type="EMBL" id="CAXITT010000644">
    <property type="protein sequence ID" value="CAL1544767.1"/>
    <property type="molecule type" value="Genomic_DNA"/>
</dbReference>
<dbReference type="Proteomes" id="UP001497497">
    <property type="component" value="Unassembled WGS sequence"/>
</dbReference>
<feature type="region of interest" description="Disordered" evidence="1">
    <location>
        <begin position="21"/>
        <end position="52"/>
    </location>
</feature>
<keyword evidence="3" id="KW-1185">Reference proteome</keyword>
<feature type="non-terminal residue" evidence="2">
    <location>
        <position position="82"/>
    </location>
</feature>
<dbReference type="AlphaFoldDB" id="A0AAV2ICY9"/>
<sequence>SLTIPQSQRDVDLNQHFGLQVSKDFDLEPPHNTSSQDDLSFDHAGSQHMSQAELSLSDNLGLGSHGQQDLNLEAYFISTSER</sequence>
<comment type="caution">
    <text evidence="2">The sequence shown here is derived from an EMBL/GenBank/DDBJ whole genome shotgun (WGS) entry which is preliminary data.</text>
</comment>
<organism evidence="2 3">
    <name type="scientific">Lymnaea stagnalis</name>
    <name type="common">Great pond snail</name>
    <name type="synonym">Helix stagnalis</name>
    <dbReference type="NCBI Taxonomy" id="6523"/>
    <lineage>
        <taxon>Eukaryota</taxon>
        <taxon>Metazoa</taxon>
        <taxon>Spiralia</taxon>
        <taxon>Lophotrochozoa</taxon>
        <taxon>Mollusca</taxon>
        <taxon>Gastropoda</taxon>
        <taxon>Heterobranchia</taxon>
        <taxon>Euthyneura</taxon>
        <taxon>Panpulmonata</taxon>
        <taxon>Hygrophila</taxon>
        <taxon>Lymnaeoidea</taxon>
        <taxon>Lymnaeidae</taxon>
        <taxon>Lymnaea</taxon>
    </lineage>
</organism>
<evidence type="ECO:0000256" key="1">
    <source>
        <dbReference type="SAM" id="MobiDB-lite"/>
    </source>
</evidence>
<name>A0AAV2ICY9_LYMST</name>
<evidence type="ECO:0000313" key="2">
    <source>
        <dbReference type="EMBL" id="CAL1544767.1"/>
    </source>
</evidence>
<gene>
    <name evidence="2" type="ORF">GSLYS_00018250001</name>
</gene>
<reference evidence="2 3" key="1">
    <citation type="submission" date="2024-04" db="EMBL/GenBank/DDBJ databases">
        <authorList>
            <consortium name="Genoscope - CEA"/>
            <person name="William W."/>
        </authorList>
    </citation>
    <scope>NUCLEOTIDE SEQUENCE [LARGE SCALE GENOMIC DNA]</scope>
</reference>
<proteinExistence type="predicted"/>
<protein>
    <submittedName>
        <fullName evidence="2">Uncharacterized protein</fullName>
    </submittedName>
</protein>